<evidence type="ECO:0000256" key="1">
    <source>
        <dbReference type="SAM" id="MobiDB-lite"/>
    </source>
</evidence>
<dbReference type="AlphaFoldDB" id="A0A1X7T4Y8"/>
<keyword evidence="3" id="KW-1185">Reference proteome</keyword>
<sequence length="382" mass="45520">MAEPFSDSNEKEGKINLDVDIKFGESLTKGKKESLLEAELLLELDKRKKENEDKKKRRLQEWEPGKKGGTHSEIIDPDTNDQHSESKEENVLEDLLCKLDKLRKSNKDKEKRRRDWETKKEEKNDSDTGISICPRSLQLEELQKQNEEQQAAIKKKIEEEQAALLQKIRDEKDAEIKKIKESSLKNAMPMIEGKFHFQSKKMDIDIVLPESKEVFEARLSKIRQKNEAKLKQFDAELHNELTEERKQLEDEFKTMQNDLEAKLIAKEKEFSQIKERGLAAKKNHDRKRIADKDEEMEQLKKEIDQIKKEKMKQESKFKRREKEMEELFQEHKAKMEKKYEEQAISDMMEENELKIEAFMNLAEERERSFKYQEEMKEKKNNN</sequence>
<dbReference type="Proteomes" id="UP000007879">
    <property type="component" value="Unassembled WGS sequence"/>
</dbReference>
<feature type="region of interest" description="Disordered" evidence="1">
    <location>
        <begin position="46"/>
        <end position="90"/>
    </location>
</feature>
<feature type="compositionally biased region" description="Basic and acidic residues" evidence="1">
    <location>
        <begin position="46"/>
        <end position="66"/>
    </location>
</feature>
<organism evidence="2">
    <name type="scientific">Amphimedon queenslandica</name>
    <name type="common">Sponge</name>
    <dbReference type="NCBI Taxonomy" id="400682"/>
    <lineage>
        <taxon>Eukaryota</taxon>
        <taxon>Metazoa</taxon>
        <taxon>Porifera</taxon>
        <taxon>Demospongiae</taxon>
        <taxon>Heteroscleromorpha</taxon>
        <taxon>Haplosclerida</taxon>
        <taxon>Niphatidae</taxon>
        <taxon>Amphimedon</taxon>
    </lineage>
</organism>
<dbReference type="InParanoid" id="A0A1X7T4Y8"/>
<dbReference type="KEGG" id="aqu:105315346"/>
<protein>
    <submittedName>
        <fullName evidence="2">Uncharacterized protein</fullName>
    </submittedName>
</protein>
<feature type="compositionally biased region" description="Basic and acidic residues" evidence="1">
    <location>
        <begin position="80"/>
        <end position="90"/>
    </location>
</feature>
<evidence type="ECO:0000313" key="2">
    <source>
        <dbReference type="EnsemblMetazoa" id="Aqu2.1.09308_001"/>
    </source>
</evidence>
<accession>A0A1X7T4Y8</accession>
<feature type="compositionally biased region" description="Basic and acidic residues" evidence="1">
    <location>
        <begin position="106"/>
        <end position="126"/>
    </location>
</feature>
<reference evidence="3" key="1">
    <citation type="journal article" date="2010" name="Nature">
        <title>The Amphimedon queenslandica genome and the evolution of animal complexity.</title>
        <authorList>
            <person name="Srivastava M."/>
            <person name="Simakov O."/>
            <person name="Chapman J."/>
            <person name="Fahey B."/>
            <person name="Gauthier M.E."/>
            <person name="Mitros T."/>
            <person name="Richards G.S."/>
            <person name="Conaco C."/>
            <person name="Dacre M."/>
            <person name="Hellsten U."/>
            <person name="Larroux C."/>
            <person name="Putnam N.H."/>
            <person name="Stanke M."/>
            <person name="Adamska M."/>
            <person name="Darling A."/>
            <person name="Degnan S.M."/>
            <person name="Oakley T.H."/>
            <person name="Plachetzki D.C."/>
            <person name="Zhai Y."/>
            <person name="Adamski M."/>
            <person name="Calcino A."/>
            <person name="Cummins S.F."/>
            <person name="Goodstein D.M."/>
            <person name="Harris C."/>
            <person name="Jackson D.J."/>
            <person name="Leys S.P."/>
            <person name="Shu S."/>
            <person name="Woodcroft B.J."/>
            <person name="Vervoort M."/>
            <person name="Kosik K.S."/>
            <person name="Manning G."/>
            <person name="Degnan B.M."/>
            <person name="Rokhsar D.S."/>
        </authorList>
    </citation>
    <scope>NUCLEOTIDE SEQUENCE [LARGE SCALE GENOMIC DNA]</scope>
</reference>
<feature type="region of interest" description="Disordered" evidence="1">
    <location>
        <begin position="106"/>
        <end position="134"/>
    </location>
</feature>
<dbReference type="EnsemblMetazoa" id="XM_011409957.2">
    <property type="protein sequence ID" value="XP_011408259.2"/>
    <property type="gene ID" value="LOC105315346"/>
</dbReference>
<gene>
    <name evidence="2" type="primary">105315346</name>
</gene>
<name>A0A1X7T4Y8_AMPQE</name>
<evidence type="ECO:0000313" key="3">
    <source>
        <dbReference type="Proteomes" id="UP000007879"/>
    </source>
</evidence>
<dbReference type="EnsemblMetazoa" id="Aqu2.1.09308_001">
    <property type="protein sequence ID" value="Aqu2.1.09308_001"/>
    <property type="gene ID" value="Aqu2.1.09308"/>
</dbReference>
<proteinExistence type="predicted"/>
<feature type="compositionally biased region" description="Basic residues" evidence="1">
    <location>
        <begin position="279"/>
        <end position="289"/>
    </location>
</feature>
<reference evidence="2" key="2">
    <citation type="submission" date="2017-05" db="UniProtKB">
        <authorList>
            <consortium name="EnsemblMetazoa"/>
        </authorList>
    </citation>
    <scope>IDENTIFICATION</scope>
</reference>
<feature type="region of interest" description="Disordered" evidence="1">
    <location>
        <begin position="275"/>
        <end position="296"/>
    </location>
</feature>